<evidence type="ECO:0000313" key="2">
    <source>
        <dbReference type="EMBL" id="QDU62855.1"/>
    </source>
</evidence>
<sequence>MRSNKRTGTALDEIDHVAIEVKDIAETVSWYTDRFQCEVVYRDNTWAMLEFGNIRLAFVSSGQHPPHLGFVREDAEEFGTLETHRDGTRSTYIADPSGNAIELLAKED</sequence>
<dbReference type="RefSeq" id="WP_145259891.1">
    <property type="nucleotide sequence ID" value="NZ_CP036279.1"/>
</dbReference>
<dbReference type="Pfam" id="PF00903">
    <property type="entry name" value="Glyoxalase"/>
    <property type="match status" value="1"/>
</dbReference>
<organism evidence="2 3">
    <name type="scientific">Kolteria novifilia</name>
    <dbReference type="NCBI Taxonomy" id="2527975"/>
    <lineage>
        <taxon>Bacteria</taxon>
        <taxon>Pseudomonadati</taxon>
        <taxon>Planctomycetota</taxon>
        <taxon>Planctomycetia</taxon>
        <taxon>Kolteriales</taxon>
        <taxon>Kolteriaceae</taxon>
        <taxon>Kolteria</taxon>
    </lineage>
</organism>
<dbReference type="Proteomes" id="UP000317093">
    <property type="component" value="Chromosome"/>
</dbReference>
<reference evidence="2 3" key="1">
    <citation type="submission" date="2019-02" db="EMBL/GenBank/DDBJ databases">
        <title>Deep-cultivation of Planctomycetes and their phenomic and genomic characterization uncovers novel biology.</title>
        <authorList>
            <person name="Wiegand S."/>
            <person name="Jogler M."/>
            <person name="Boedeker C."/>
            <person name="Pinto D."/>
            <person name="Vollmers J."/>
            <person name="Rivas-Marin E."/>
            <person name="Kohn T."/>
            <person name="Peeters S.H."/>
            <person name="Heuer A."/>
            <person name="Rast P."/>
            <person name="Oberbeckmann S."/>
            <person name="Bunk B."/>
            <person name="Jeske O."/>
            <person name="Meyerdierks A."/>
            <person name="Storesund J.E."/>
            <person name="Kallscheuer N."/>
            <person name="Luecker S."/>
            <person name="Lage O.M."/>
            <person name="Pohl T."/>
            <person name="Merkel B.J."/>
            <person name="Hornburger P."/>
            <person name="Mueller R.-W."/>
            <person name="Bruemmer F."/>
            <person name="Labrenz M."/>
            <person name="Spormann A.M."/>
            <person name="Op den Camp H."/>
            <person name="Overmann J."/>
            <person name="Amann R."/>
            <person name="Jetten M.S.M."/>
            <person name="Mascher T."/>
            <person name="Medema M.H."/>
            <person name="Devos D.P."/>
            <person name="Kaster A.-K."/>
            <person name="Ovreas L."/>
            <person name="Rohde M."/>
            <person name="Galperin M.Y."/>
            <person name="Jogler C."/>
        </authorList>
    </citation>
    <scope>NUCLEOTIDE SEQUENCE [LARGE SCALE GENOMIC DNA]</scope>
    <source>
        <strain evidence="2 3">Pan216</strain>
    </source>
</reference>
<dbReference type="Gene3D" id="3.10.180.10">
    <property type="entry name" value="2,3-Dihydroxybiphenyl 1,2-Dioxygenase, domain 1"/>
    <property type="match status" value="1"/>
</dbReference>
<proteinExistence type="predicted"/>
<dbReference type="OrthoDB" id="9795618at2"/>
<evidence type="ECO:0000313" key="3">
    <source>
        <dbReference type="Proteomes" id="UP000317093"/>
    </source>
</evidence>
<dbReference type="InterPro" id="IPR004360">
    <property type="entry name" value="Glyas_Fos-R_dOase_dom"/>
</dbReference>
<keyword evidence="3" id="KW-1185">Reference proteome</keyword>
<dbReference type="KEGG" id="knv:Pan216_37280"/>
<evidence type="ECO:0000259" key="1">
    <source>
        <dbReference type="Pfam" id="PF00903"/>
    </source>
</evidence>
<dbReference type="AlphaFoldDB" id="A0A518B7A5"/>
<gene>
    <name evidence="2" type="ORF">Pan216_37280</name>
</gene>
<dbReference type="SUPFAM" id="SSF54593">
    <property type="entry name" value="Glyoxalase/Bleomycin resistance protein/Dihydroxybiphenyl dioxygenase"/>
    <property type="match status" value="1"/>
</dbReference>
<accession>A0A518B7A5</accession>
<dbReference type="EMBL" id="CP036279">
    <property type="protein sequence ID" value="QDU62855.1"/>
    <property type="molecule type" value="Genomic_DNA"/>
</dbReference>
<feature type="domain" description="Glyoxalase/fosfomycin resistance/dioxygenase" evidence="1">
    <location>
        <begin position="14"/>
        <end position="62"/>
    </location>
</feature>
<dbReference type="InterPro" id="IPR029068">
    <property type="entry name" value="Glyas_Bleomycin-R_OHBP_Dase"/>
</dbReference>
<dbReference type="CDD" id="cd06587">
    <property type="entry name" value="VOC"/>
    <property type="match status" value="1"/>
</dbReference>
<name>A0A518B7A5_9BACT</name>
<protein>
    <submittedName>
        <fullName evidence="2">Glyoxalase-like domain protein</fullName>
    </submittedName>
</protein>